<comment type="caution">
    <text evidence="2">The sequence shown here is derived from an EMBL/GenBank/DDBJ whole genome shotgun (WGS) entry which is preliminary data.</text>
</comment>
<dbReference type="RefSeq" id="WP_380218246.1">
    <property type="nucleotide sequence ID" value="NZ_JBHTBN010000006.1"/>
</dbReference>
<feature type="chain" id="PRO_5047461982" description="Lipoprotein" evidence="1">
    <location>
        <begin position="23"/>
        <end position="315"/>
    </location>
</feature>
<protein>
    <recommendedName>
        <fullName evidence="4">Lipoprotein</fullName>
    </recommendedName>
</protein>
<organism evidence="2 3">
    <name type="scientific">Jejudonia soesokkakensis</name>
    <dbReference type="NCBI Taxonomy" id="1323432"/>
    <lineage>
        <taxon>Bacteria</taxon>
        <taxon>Pseudomonadati</taxon>
        <taxon>Bacteroidota</taxon>
        <taxon>Flavobacteriia</taxon>
        <taxon>Flavobacteriales</taxon>
        <taxon>Flavobacteriaceae</taxon>
        <taxon>Jejudonia</taxon>
    </lineage>
</organism>
<dbReference type="Proteomes" id="UP001596415">
    <property type="component" value="Unassembled WGS sequence"/>
</dbReference>
<evidence type="ECO:0008006" key="4">
    <source>
        <dbReference type="Google" id="ProtNLM"/>
    </source>
</evidence>
<name>A0ABW2MWZ8_9FLAO</name>
<reference evidence="3" key="1">
    <citation type="journal article" date="2019" name="Int. J. Syst. Evol. Microbiol.">
        <title>The Global Catalogue of Microorganisms (GCM) 10K type strain sequencing project: providing services to taxonomists for standard genome sequencing and annotation.</title>
        <authorList>
            <consortium name="The Broad Institute Genomics Platform"/>
            <consortium name="The Broad Institute Genome Sequencing Center for Infectious Disease"/>
            <person name="Wu L."/>
            <person name="Ma J."/>
        </authorList>
    </citation>
    <scope>NUCLEOTIDE SEQUENCE [LARGE SCALE GENOMIC DNA]</scope>
    <source>
        <strain evidence="3">CGMCC 1.16306</strain>
    </source>
</reference>
<evidence type="ECO:0000313" key="3">
    <source>
        <dbReference type="Proteomes" id="UP001596415"/>
    </source>
</evidence>
<keyword evidence="3" id="KW-1185">Reference proteome</keyword>
<accession>A0ABW2MWZ8</accession>
<feature type="signal peptide" evidence="1">
    <location>
        <begin position="1"/>
        <end position="22"/>
    </location>
</feature>
<dbReference type="EMBL" id="JBHTBN010000006">
    <property type="protein sequence ID" value="MFC7358301.1"/>
    <property type="molecule type" value="Genomic_DNA"/>
</dbReference>
<proteinExistence type="predicted"/>
<evidence type="ECO:0000313" key="2">
    <source>
        <dbReference type="EMBL" id="MFC7358301.1"/>
    </source>
</evidence>
<sequence>MKFYYYLLLVSVLLLCANCNEINPKGEDEVRDFVYAWNNLHTPLKAANLKYEYLDVVEYFGAELTKEQIQLDKQQLFATYPDLSLSIDTNSLQIEKEGKDYLVSFVRKATLNGERATFPTFLSVLHKNSEFKILREGLQQDTVSTTKLQQLFPTKESLNATYNKAPRLYGDFNGDGISEYAFVKLPTINAPATKTTDAICEGGCVSSILFSNPDIAPITVKDAYNYTIENVKDLNGDFADEVGFFSITPTSKTLYIFDATTGSLLTEPVMINTAVHKNLKLIDILKKTGPKKITVTESIQDNGRWFLKSRVVGLE</sequence>
<evidence type="ECO:0000256" key="1">
    <source>
        <dbReference type="SAM" id="SignalP"/>
    </source>
</evidence>
<gene>
    <name evidence="2" type="ORF">ACFQO1_11425</name>
</gene>
<keyword evidence="1" id="KW-0732">Signal</keyword>